<feature type="domain" description="Endoribonuclease YicC-like C-terminal" evidence="7">
    <location>
        <begin position="173"/>
        <end position="292"/>
    </location>
</feature>
<dbReference type="STRING" id="187979.ERS852385_01148"/>
<accession>A0A173Z5S5</accession>
<comment type="similarity">
    <text evidence="5">Belongs to the YicC/YloC family.</text>
</comment>
<keyword evidence="9" id="KW-1185">Reference proteome</keyword>
<dbReference type="InterPro" id="IPR013527">
    <property type="entry name" value="YicC-like_N"/>
</dbReference>
<dbReference type="InterPro" id="IPR005229">
    <property type="entry name" value="YicC/YloC-like"/>
</dbReference>
<dbReference type="eggNOG" id="COG1561">
    <property type="taxonomic scope" value="Bacteria"/>
</dbReference>
<evidence type="ECO:0000259" key="7">
    <source>
        <dbReference type="Pfam" id="PF08340"/>
    </source>
</evidence>
<keyword evidence="2" id="KW-0540">Nuclease</keyword>
<evidence type="ECO:0000256" key="1">
    <source>
        <dbReference type="ARBA" id="ARBA00001968"/>
    </source>
</evidence>
<reference evidence="8 9" key="1">
    <citation type="submission" date="2015-09" db="EMBL/GenBank/DDBJ databases">
        <authorList>
            <consortium name="Pathogen Informatics"/>
        </authorList>
    </citation>
    <scope>NUCLEOTIDE SEQUENCE [LARGE SCALE GENOMIC DNA]</scope>
    <source>
        <strain evidence="8 9">2789STDY5608828</strain>
    </source>
</reference>
<evidence type="ECO:0000313" key="8">
    <source>
        <dbReference type="EMBL" id="CUN70826.1"/>
    </source>
</evidence>
<evidence type="ECO:0000259" key="6">
    <source>
        <dbReference type="Pfam" id="PF03755"/>
    </source>
</evidence>
<dbReference type="NCBIfam" id="TIGR00255">
    <property type="entry name" value="YicC/YloC family endoribonuclease"/>
    <property type="match status" value="1"/>
</dbReference>
<proteinExistence type="inferred from homology"/>
<dbReference type="Pfam" id="PF03755">
    <property type="entry name" value="YicC-like_N"/>
    <property type="match status" value="1"/>
</dbReference>
<evidence type="ECO:0000256" key="2">
    <source>
        <dbReference type="ARBA" id="ARBA00022722"/>
    </source>
</evidence>
<dbReference type="InterPro" id="IPR013551">
    <property type="entry name" value="YicC-like_C"/>
</dbReference>
<comment type="cofactor">
    <cofactor evidence="1">
        <name>a divalent metal cation</name>
        <dbReference type="ChEBI" id="CHEBI:60240"/>
    </cofactor>
</comment>
<dbReference type="Proteomes" id="UP000095546">
    <property type="component" value="Unassembled WGS sequence"/>
</dbReference>
<dbReference type="Pfam" id="PF08340">
    <property type="entry name" value="YicC-like_C"/>
    <property type="match status" value="1"/>
</dbReference>
<keyword evidence="3" id="KW-0255">Endonuclease</keyword>
<dbReference type="EMBL" id="CYYU01000006">
    <property type="protein sequence ID" value="CUN70826.1"/>
    <property type="molecule type" value="Genomic_DNA"/>
</dbReference>
<protein>
    <submittedName>
        <fullName evidence="8">YicC-like family, N-terminal region</fullName>
    </submittedName>
</protein>
<dbReference type="PANTHER" id="PTHR30636:SF3">
    <property type="entry name" value="UPF0701 PROTEIN YICC"/>
    <property type="match status" value="1"/>
</dbReference>
<dbReference type="GO" id="GO:0004521">
    <property type="term" value="F:RNA endonuclease activity"/>
    <property type="evidence" value="ECO:0007669"/>
    <property type="project" value="InterPro"/>
</dbReference>
<dbReference type="RefSeq" id="WP_055161350.1">
    <property type="nucleotide sequence ID" value="NZ_CABIWZ010000006.1"/>
</dbReference>
<sequence length="292" mass="33043">MIRSMTGFGSAVVENEEYKVSVEVKAVNQRFLELSFHMGRALSPFEDNLRRLVRQTAARGKVDIFVNYLDKREHAASIRVDKQLAASYRAALDELSDFLHLARPDDVMQVASYPDVLQVEKDEELAGFEPVLRAAASEALRSFDAMRQAEGENISRDFFVRLGELEASVERLKALAPTIVQAYRERLEKTLGELLSEQEIDETRIIQETALYADKVNYTEEVVRLGSHFQQFRAILASADGPIGRKLDFLIQEMNRETNTIASKASSAEAAQLVVDMKSEIEKLREQVQNIE</sequence>
<evidence type="ECO:0000313" key="9">
    <source>
        <dbReference type="Proteomes" id="UP000095546"/>
    </source>
</evidence>
<dbReference type="PANTHER" id="PTHR30636">
    <property type="entry name" value="UPF0701 PROTEIN YICC"/>
    <property type="match status" value="1"/>
</dbReference>
<name>A0A173Z5S5_9FIRM</name>
<feature type="domain" description="Endoribonuclease YicC-like N-terminal" evidence="6">
    <location>
        <begin position="2"/>
        <end position="155"/>
    </location>
</feature>
<gene>
    <name evidence="8" type="ORF">ERS852385_01148</name>
</gene>
<evidence type="ECO:0000256" key="4">
    <source>
        <dbReference type="ARBA" id="ARBA00022801"/>
    </source>
</evidence>
<keyword evidence="4" id="KW-0378">Hydrolase</keyword>
<evidence type="ECO:0000256" key="3">
    <source>
        <dbReference type="ARBA" id="ARBA00022759"/>
    </source>
</evidence>
<organism evidence="8 9">
    <name type="scientific">Mitsuokella jalaludinii</name>
    <dbReference type="NCBI Taxonomy" id="187979"/>
    <lineage>
        <taxon>Bacteria</taxon>
        <taxon>Bacillati</taxon>
        <taxon>Bacillota</taxon>
        <taxon>Negativicutes</taxon>
        <taxon>Selenomonadales</taxon>
        <taxon>Selenomonadaceae</taxon>
        <taxon>Mitsuokella</taxon>
    </lineage>
</organism>
<dbReference type="AlphaFoldDB" id="A0A173Z5S5"/>
<evidence type="ECO:0000256" key="5">
    <source>
        <dbReference type="ARBA" id="ARBA00035648"/>
    </source>
</evidence>
<dbReference type="OrthoDB" id="9771229at2"/>
<dbReference type="GO" id="GO:0016787">
    <property type="term" value="F:hydrolase activity"/>
    <property type="evidence" value="ECO:0007669"/>
    <property type="project" value="UniProtKB-KW"/>
</dbReference>